<organism evidence="1 2">
    <name type="scientific">Necator americanus</name>
    <name type="common">Human hookworm</name>
    <dbReference type="NCBI Taxonomy" id="51031"/>
    <lineage>
        <taxon>Eukaryota</taxon>
        <taxon>Metazoa</taxon>
        <taxon>Ecdysozoa</taxon>
        <taxon>Nematoda</taxon>
        <taxon>Chromadorea</taxon>
        <taxon>Rhabditida</taxon>
        <taxon>Rhabditina</taxon>
        <taxon>Rhabditomorpha</taxon>
        <taxon>Strongyloidea</taxon>
        <taxon>Ancylostomatidae</taxon>
        <taxon>Bunostominae</taxon>
        <taxon>Necator</taxon>
    </lineage>
</organism>
<dbReference type="KEGG" id="nai:NECAME_11096"/>
<sequence>MLVEGCTANADVYNEQTALNYGFIGRAGVGKSAIINAIRGISSKHPLAAGVIRTRRGICERFEFDDDLLKYSITLWELQYPKNISTYFEFIE</sequence>
<evidence type="ECO:0008006" key="3">
    <source>
        <dbReference type="Google" id="ProtNLM"/>
    </source>
</evidence>
<dbReference type="Proteomes" id="UP000053676">
    <property type="component" value="Unassembled WGS sequence"/>
</dbReference>
<keyword evidence="2" id="KW-1185">Reference proteome</keyword>
<evidence type="ECO:0000313" key="2">
    <source>
        <dbReference type="Proteomes" id="UP000053676"/>
    </source>
</evidence>
<evidence type="ECO:0000313" key="1">
    <source>
        <dbReference type="EMBL" id="ETN77383.1"/>
    </source>
</evidence>
<name>W2T676_NECAM</name>
<dbReference type="STRING" id="51031.W2T676"/>
<dbReference type="InterPro" id="IPR027417">
    <property type="entry name" value="P-loop_NTPase"/>
</dbReference>
<protein>
    <recommendedName>
        <fullName evidence="3">G domain-containing protein</fullName>
    </recommendedName>
</protein>
<dbReference type="AlphaFoldDB" id="W2T676"/>
<gene>
    <name evidence="1" type="ORF">NECAME_11096</name>
</gene>
<dbReference type="Gene3D" id="3.40.50.300">
    <property type="entry name" value="P-loop containing nucleotide triphosphate hydrolases"/>
    <property type="match status" value="1"/>
</dbReference>
<accession>W2T676</accession>
<dbReference type="EMBL" id="KI660174">
    <property type="protein sequence ID" value="ETN77383.1"/>
    <property type="molecule type" value="Genomic_DNA"/>
</dbReference>
<dbReference type="OrthoDB" id="5863903at2759"/>
<proteinExistence type="predicted"/>
<dbReference type="SUPFAM" id="SSF52540">
    <property type="entry name" value="P-loop containing nucleoside triphosphate hydrolases"/>
    <property type="match status" value="1"/>
</dbReference>
<reference evidence="2" key="1">
    <citation type="journal article" date="2014" name="Nat. Genet.">
        <title>Genome of the human hookworm Necator americanus.</title>
        <authorList>
            <person name="Tang Y.T."/>
            <person name="Gao X."/>
            <person name="Rosa B.A."/>
            <person name="Abubucker S."/>
            <person name="Hallsworth-Pepin K."/>
            <person name="Martin J."/>
            <person name="Tyagi R."/>
            <person name="Heizer E."/>
            <person name="Zhang X."/>
            <person name="Bhonagiri-Palsikar V."/>
            <person name="Minx P."/>
            <person name="Warren W.C."/>
            <person name="Wang Q."/>
            <person name="Zhan B."/>
            <person name="Hotez P.J."/>
            <person name="Sternberg P.W."/>
            <person name="Dougall A."/>
            <person name="Gaze S.T."/>
            <person name="Mulvenna J."/>
            <person name="Sotillo J."/>
            <person name="Ranganathan S."/>
            <person name="Rabelo E.M."/>
            <person name="Wilson R.K."/>
            <person name="Felgner P.L."/>
            <person name="Bethony J."/>
            <person name="Hawdon J.M."/>
            <person name="Gasser R.B."/>
            <person name="Loukas A."/>
            <person name="Mitreva M."/>
        </authorList>
    </citation>
    <scope>NUCLEOTIDE SEQUENCE [LARGE SCALE GENOMIC DNA]</scope>
</reference>